<dbReference type="HOGENOM" id="CLU_1952662_0_0_1"/>
<feature type="region of interest" description="Disordered" evidence="1">
    <location>
        <begin position="53"/>
        <end position="129"/>
    </location>
</feature>
<proteinExistence type="predicted"/>
<dbReference type="Gramene" id="PGSC0003DMT400091488">
    <property type="protein sequence ID" value="PGSC0003DMT400091488"/>
    <property type="gene ID" value="PGSC0003DMG400041059"/>
</dbReference>
<sequence length="129" mass="14919">MGWITQKEEENEEFQVQRNRKHLGRGRIQVWNPKTTQPEKGVKEMMTTGNQFEALHDPDLRDAEETGTKEKTPTNKWVGKPKGDEEQRNTIEHEKEIMPPRIAVRGCPARRNVEPQEQGVPNAPEVQPQ</sequence>
<feature type="compositionally biased region" description="Basic and acidic residues" evidence="1">
    <location>
        <begin position="54"/>
        <end position="73"/>
    </location>
</feature>
<reference evidence="2" key="2">
    <citation type="submission" date="2015-06" db="UniProtKB">
        <authorList>
            <consortium name="EnsemblPlants"/>
        </authorList>
    </citation>
    <scope>IDENTIFICATION</scope>
    <source>
        <strain evidence="2">DM1-3 516 R44</strain>
    </source>
</reference>
<dbReference type="PaxDb" id="4113-PGSC0003DMT400091488"/>
<name>M1DMQ8_SOLTU</name>
<dbReference type="AlphaFoldDB" id="M1DMQ8"/>
<protein>
    <submittedName>
        <fullName evidence="2">Uncharacterized protein</fullName>
    </submittedName>
</protein>
<evidence type="ECO:0000256" key="1">
    <source>
        <dbReference type="SAM" id="MobiDB-lite"/>
    </source>
</evidence>
<feature type="compositionally biased region" description="Basic and acidic residues" evidence="1">
    <location>
        <begin position="81"/>
        <end position="98"/>
    </location>
</feature>
<organism evidence="2 3">
    <name type="scientific">Solanum tuberosum</name>
    <name type="common">Potato</name>
    <dbReference type="NCBI Taxonomy" id="4113"/>
    <lineage>
        <taxon>Eukaryota</taxon>
        <taxon>Viridiplantae</taxon>
        <taxon>Streptophyta</taxon>
        <taxon>Embryophyta</taxon>
        <taxon>Tracheophyta</taxon>
        <taxon>Spermatophyta</taxon>
        <taxon>Magnoliopsida</taxon>
        <taxon>eudicotyledons</taxon>
        <taxon>Gunneridae</taxon>
        <taxon>Pentapetalae</taxon>
        <taxon>asterids</taxon>
        <taxon>lamiids</taxon>
        <taxon>Solanales</taxon>
        <taxon>Solanaceae</taxon>
        <taxon>Solanoideae</taxon>
        <taxon>Solaneae</taxon>
        <taxon>Solanum</taxon>
    </lineage>
</organism>
<reference evidence="3" key="1">
    <citation type="journal article" date="2011" name="Nature">
        <title>Genome sequence and analysis of the tuber crop potato.</title>
        <authorList>
            <consortium name="The Potato Genome Sequencing Consortium"/>
        </authorList>
    </citation>
    <scope>NUCLEOTIDE SEQUENCE [LARGE SCALE GENOMIC DNA]</scope>
    <source>
        <strain evidence="3">cv. DM1-3 516 R44</strain>
    </source>
</reference>
<accession>M1DMQ8</accession>
<keyword evidence="3" id="KW-1185">Reference proteome</keyword>
<feature type="region of interest" description="Disordered" evidence="1">
    <location>
        <begin position="1"/>
        <end position="26"/>
    </location>
</feature>
<evidence type="ECO:0000313" key="3">
    <source>
        <dbReference type="Proteomes" id="UP000011115"/>
    </source>
</evidence>
<dbReference type="InParanoid" id="M1DMQ8"/>
<evidence type="ECO:0000313" key="2">
    <source>
        <dbReference type="EnsemblPlants" id="PGSC0003DMT400091488"/>
    </source>
</evidence>
<dbReference type="Proteomes" id="UP000011115">
    <property type="component" value="Unassembled WGS sequence"/>
</dbReference>
<dbReference type="EnsemblPlants" id="PGSC0003DMT400091488">
    <property type="protein sequence ID" value="PGSC0003DMT400091488"/>
    <property type="gene ID" value="PGSC0003DMG400041059"/>
</dbReference>